<proteinExistence type="predicted"/>
<comment type="caution">
    <text evidence="2">The sequence shown here is derived from an EMBL/GenBank/DDBJ whole genome shotgun (WGS) entry which is preliminary data.</text>
</comment>
<dbReference type="EMBL" id="LUEZ02000138">
    <property type="protein sequence ID" value="RDB15885.1"/>
    <property type="molecule type" value="Genomic_DNA"/>
</dbReference>
<sequence length="72" mass="7887">MVVSTCYLNGLRILVYTSEPETNPSLQALLYQLDDIDAILKSFVSIADDAYRAFPMMMASPLQTTGLALGLD</sequence>
<dbReference type="Proteomes" id="UP000076154">
    <property type="component" value="Unassembled WGS sequence"/>
</dbReference>
<dbReference type="InParanoid" id="A0A369JNW2"/>
<reference evidence="2 3" key="1">
    <citation type="submission" date="2018-04" db="EMBL/GenBank/DDBJ databases">
        <title>Whole genome sequencing of Hypsizygus marmoreus.</title>
        <authorList>
            <person name="Choi I.-G."/>
            <person name="Min B."/>
            <person name="Kim J.-G."/>
            <person name="Kim S."/>
            <person name="Oh Y.-L."/>
            <person name="Kong W.-S."/>
            <person name="Park H."/>
            <person name="Jeong J."/>
            <person name="Song E.-S."/>
        </authorList>
    </citation>
    <scope>NUCLEOTIDE SEQUENCE [LARGE SCALE GENOMIC DNA]</scope>
    <source>
        <strain evidence="2 3">51987-8</strain>
    </source>
</reference>
<organism evidence="2 3">
    <name type="scientific">Hypsizygus marmoreus</name>
    <name type="common">White beech mushroom</name>
    <name type="synonym">Agaricus marmoreus</name>
    <dbReference type="NCBI Taxonomy" id="39966"/>
    <lineage>
        <taxon>Eukaryota</taxon>
        <taxon>Fungi</taxon>
        <taxon>Dikarya</taxon>
        <taxon>Basidiomycota</taxon>
        <taxon>Agaricomycotina</taxon>
        <taxon>Agaricomycetes</taxon>
        <taxon>Agaricomycetidae</taxon>
        <taxon>Agaricales</taxon>
        <taxon>Tricholomatineae</taxon>
        <taxon>Lyophyllaceae</taxon>
        <taxon>Hypsizygus</taxon>
    </lineage>
</organism>
<dbReference type="EMBL" id="LUEZ02000046">
    <property type="protein sequence ID" value="RDB23558.1"/>
    <property type="molecule type" value="Genomic_DNA"/>
</dbReference>
<evidence type="ECO:0000313" key="2">
    <source>
        <dbReference type="EMBL" id="RDB23558.1"/>
    </source>
</evidence>
<evidence type="ECO:0000313" key="3">
    <source>
        <dbReference type="Proteomes" id="UP000076154"/>
    </source>
</evidence>
<name>A0A369JNW2_HYPMA</name>
<accession>A0A369JNW2</accession>
<gene>
    <name evidence="1" type="ORF">Hypma_003613</name>
    <name evidence="2" type="ORF">Hypma_008881</name>
</gene>
<dbReference type="AlphaFoldDB" id="A0A369JNW2"/>
<keyword evidence="3" id="KW-1185">Reference proteome</keyword>
<protein>
    <submittedName>
        <fullName evidence="2">Uncharacterized protein</fullName>
    </submittedName>
</protein>
<evidence type="ECO:0000313" key="1">
    <source>
        <dbReference type="EMBL" id="RDB15885.1"/>
    </source>
</evidence>